<dbReference type="PROSITE" id="PS50309">
    <property type="entry name" value="DC"/>
    <property type="match status" value="2"/>
</dbReference>
<feature type="domain" description="Protein kinase" evidence="12">
    <location>
        <begin position="1070"/>
        <end position="1327"/>
    </location>
</feature>
<dbReference type="InterPro" id="IPR036572">
    <property type="entry name" value="Doublecortin_dom_sf"/>
</dbReference>
<dbReference type="GO" id="GO:0005524">
    <property type="term" value="F:ATP binding"/>
    <property type="evidence" value="ECO:0007669"/>
    <property type="project" value="UniProtKB-UniRule"/>
</dbReference>
<evidence type="ECO:0000256" key="4">
    <source>
        <dbReference type="ARBA" id="ARBA00022679"/>
    </source>
</evidence>
<comment type="catalytic activity">
    <reaction evidence="9">
        <text>L-seryl-[protein] + ATP = O-phospho-L-seryl-[protein] + ADP + H(+)</text>
        <dbReference type="Rhea" id="RHEA:17989"/>
        <dbReference type="Rhea" id="RHEA-COMP:9863"/>
        <dbReference type="Rhea" id="RHEA-COMP:11604"/>
        <dbReference type="ChEBI" id="CHEBI:15378"/>
        <dbReference type="ChEBI" id="CHEBI:29999"/>
        <dbReference type="ChEBI" id="CHEBI:30616"/>
        <dbReference type="ChEBI" id="CHEBI:83421"/>
        <dbReference type="ChEBI" id="CHEBI:456216"/>
        <dbReference type="EC" id="2.7.11.1"/>
    </reaction>
</comment>
<dbReference type="PROSITE" id="PS00108">
    <property type="entry name" value="PROTEIN_KINASE_ST"/>
    <property type="match status" value="1"/>
</dbReference>
<dbReference type="InterPro" id="IPR011009">
    <property type="entry name" value="Kinase-like_dom_sf"/>
</dbReference>
<comment type="similarity">
    <text evidence="1">Belongs to the protein kinase superfamily. CAMK Ser/Thr protein kinase family. CaMK subfamily.</text>
</comment>
<evidence type="ECO:0000256" key="5">
    <source>
        <dbReference type="ARBA" id="ARBA00022741"/>
    </source>
</evidence>
<dbReference type="SUPFAM" id="SSF56112">
    <property type="entry name" value="Protein kinase-like (PK-like)"/>
    <property type="match status" value="1"/>
</dbReference>
<feature type="region of interest" description="Disordered" evidence="11">
    <location>
        <begin position="803"/>
        <end position="827"/>
    </location>
</feature>
<dbReference type="RefSeq" id="XP_035586310.2">
    <property type="nucleotide sequence ID" value="XM_035730765.2"/>
</dbReference>
<dbReference type="Proteomes" id="UP000471633">
    <property type="component" value="Unassembled WGS sequence"/>
</dbReference>
<comment type="catalytic activity">
    <reaction evidence="8">
        <text>L-threonyl-[protein] + ATP = O-phospho-L-threonyl-[protein] + ADP + H(+)</text>
        <dbReference type="Rhea" id="RHEA:46608"/>
        <dbReference type="Rhea" id="RHEA-COMP:11060"/>
        <dbReference type="Rhea" id="RHEA-COMP:11605"/>
        <dbReference type="ChEBI" id="CHEBI:15378"/>
        <dbReference type="ChEBI" id="CHEBI:30013"/>
        <dbReference type="ChEBI" id="CHEBI:30616"/>
        <dbReference type="ChEBI" id="CHEBI:61977"/>
        <dbReference type="ChEBI" id="CHEBI:456216"/>
        <dbReference type="EC" id="2.7.11.1"/>
    </reaction>
</comment>
<keyword evidence="4" id="KW-0808">Transferase</keyword>
<dbReference type="InterPro" id="IPR008271">
    <property type="entry name" value="Ser/Thr_kinase_AS"/>
</dbReference>
<reference evidence="14" key="1">
    <citation type="journal article" date="2012" name="Nat. Genet.">
        <title>Whole-genome sequence of Schistosoma haematobium.</title>
        <authorList>
            <person name="Young N.D."/>
            <person name="Jex A.R."/>
            <person name="Li B."/>
            <person name="Liu S."/>
            <person name="Yang L."/>
            <person name="Xiong Z."/>
            <person name="Li Y."/>
            <person name="Cantacessi C."/>
            <person name="Hall R.S."/>
            <person name="Xu X."/>
            <person name="Chen F."/>
            <person name="Wu X."/>
            <person name="Zerlotini A."/>
            <person name="Oliveira G."/>
            <person name="Hofmann A."/>
            <person name="Zhang G."/>
            <person name="Fang X."/>
            <person name="Kang Y."/>
            <person name="Campbell B.E."/>
            <person name="Loukas A."/>
            <person name="Ranganathan S."/>
            <person name="Rollinson D."/>
            <person name="Rinaldi G."/>
            <person name="Brindley P.J."/>
            <person name="Yang H."/>
            <person name="Wang J."/>
            <person name="Wang J."/>
            <person name="Gasser R.B."/>
        </authorList>
    </citation>
    <scope>NUCLEOTIDE SEQUENCE</scope>
</reference>
<dbReference type="SMART" id="SM00220">
    <property type="entry name" value="S_TKc"/>
    <property type="match status" value="1"/>
</dbReference>
<feature type="domain" description="Doublecortin" evidence="13">
    <location>
        <begin position="25"/>
        <end position="111"/>
    </location>
</feature>
<dbReference type="Pfam" id="PF00069">
    <property type="entry name" value="Pkinase"/>
    <property type="match status" value="1"/>
</dbReference>
<dbReference type="EMBL" id="AMPZ03000001">
    <property type="protein sequence ID" value="KAH9595206.1"/>
    <property type="molecule type" value="Genomic_DNA"/>
</dbReference>
<dbReference type="Pfam" id="PF03607">
    <property type="entry name" value="DCX"/>
    <property type="match status" value="2"/>
</dbReference>
<feature type="binding site" evidence="10">
    <location>
        <position position="1099"/>
    </location>
    <ligand>
        <name>ATP</name>
        <dbReference type="ChEBI" id="CHEBI:30616"/>
    </ligand>
</feature>
<evidence type="ECO:0000256" key="9">
    <source>
        <dbReference type="ARBA" id="ARBA00048679"/>
    </source>
</evidence>
<keyword evidence="5 10" id="KW-0547">Nucleotide-binding</keyword>
<dbReference type="FunFam" id="3.30.200.20:FF:000042">
    <property type="entry name" value="Aurora kinase A"/>
    <property type="match status" value="1"/>
</dbReference>
<evidence type="ECO:0000256" key="3">
    <source>
        <dbReference type="ARBA" id="ARBA00022527"/>
    </source>
</evidence>
<dbReference type="GeneID" id="24592164"/>
<feature type="domain" description="Doublecortin" evidence="13">
    <location>
        <begin position="241"/>
        <end position="318"/>
    </location>
</feature>
<dbReference type="KEGG" id="shx:MS3_00009919"/>
<organism evidence="14 15">
    <name type="scientific">Schistosoma haematobium</name>
    <name type="common">Blood fluke</name>
    <dbReference type="NCBI Taxonomy" id="6185"/>
    <lineage>
        <taxon>Eukaryota</taxon>
        <taxon>Metazoa</taxon>
        <taxon>Spiralia</taxon>
        <taxon>Lophotrochozoa</taxon>
        <taxon>Platyhelminthes</taxon>
        <taxon>Trematoda</taxon>
        <taxon>Digenea</taxon>
        <taxon>Strigeidida</taxon>
        <taxon>Schistosomatoidea</taxon>
        <taxon>Schistosomatidae</taxon>
        <taxon>Schistosoma</taxon>
    </lineage>
</organism>
<evidence type="ECO:0000259" key="13">
    <source>
        <dbReference type="PROSITE" id="PS50309"/>
    </source>
</evidence>
<evidence type="ECO:0000313" key="15">
    <source>
        <dbReference type="Proteomes" id="UP000471633"/>
    </source>
</evidence>
<dbReference type="GO" id="GO:0004674">
    <property type="term" value="F:protein serine/threonine kinase activity"/>
    <property type="evidence" value="ECO:0007669"/>
    <property type="project" value="UniProtKB-KW"/>
</dbReference>
<comment type="caution">
    <text evidence="14">The sequence shown here is derived from an EMBL/GenBank/DDBJ whole genome shotgun (WGS) entry which is preliminary data.</text>
</comment>
<keyword evidence="15" id="KW-1185">Reference proteome</keyword>
<dbReference type="PANTHER" id="PTHR24347">
    <property type="entry name" value="SERINE/THREONINE-PROTEIN KINASE"/>
    <property type="match status" value="1"/>
</dbReference>
<feature type="compositionally biased region" description="Low complexity" evidence="11">
    <location>
        <begin position="805"/>
        <end position="818"/>
    </location>
</feature>
<gene>
    <name evidence="14" type="primary">DCLK3_1</name>
    <name evidence="14" type="ORF">MS3_00009919</name>
</gene>
<evidence type="ECO:0000256" key="7">
    <source>
        <dbReference type="ARBA" id="ARBA00022840"/>
    </source>
</evidence>
<dbReference type="Gene3D" id="3.10.20.230">
    <property type="entry name" value="Doublecortin domain"/>
    <property type="match status" value="2"/>
</dbReference>
<name>A0A922LWA9_SCHHA</name>
<sequence>MYESHATFNRNLSCDIKLSEKADVKRIIFLINGNSSFHGKLILVDSKLYGEFTRFLEFLNLQLSQFLLRGQKIKRVLTPRGRNSVHSVSQLCSGGLYVCAGNEPFQKLKNSYLLGKTDDKDLNIQMNDLSKINPLLKRPKVKELTKSNRISKIILPEINHRDNICTNLKITSSVKHNFYAKDFSSVTNKLDISKVSRVPGYDGQLIDNDRNTDKTLNNKNTIKITKILRLLPTDNQKYGGRRITVVRCNPGGKGRTSLTVIMARRSVHTLGQVMCELTEAFGSRWHNDPIRNLYSLTGREIRSVNELFRKDKVFIASGFHKMFGNIHTELNKSNNVDNTTTRTNNYINDYTHQSVNCNNCQQSFHYGLLSNWDRNGNAVKNNAAELKPEDIRAILSEFWPDHPDPSSVVYQWERRLRSRGFGTKSSQQFDANKHLLFEIPKSKQKLSLKTNNIISNMKYSSNESFIENEKKDSGFDELTINNNILPKIDEEQIHGEQSISSTNNSINFIKDKSNKLSTIETHSKLLKQINSPQQHPDYVKPNHNYSNFKVDYSPPSNVGENNSFHPEKFYEELSLSNKSSIKLHENTFNSKKLIKPQVLKPDDINNDMNNTLLHVNSVTSFSPFYYSVYQQNLSRNQQKSYQIPVYPFHSPFLLSTSLLQQQHRNHQLKKPDSLSKLLSRYHNCLQIGERVLQRTENRRHELAMKENKLPENHYVDKVADRTSLEIRTQEEDLLTLTNCHKDKVQNLNNNSTKLTMNTYTTAIDNNNAQINKIGPHTEELIQHSSKLTNQSFIAQQFKLNQQPKTNTSVTNNNASSITKNKDGNTSSVINKTQRNISNITFGKQSHQLLQSNHNVKTNDNTNHCSNKGFIENGQSLVDINTSILITDKSKIHENHIISDKDNNIEIETKLQKMDHISDATKNNHSPGIQTEISAEKKSLSVAHGLLNVKQKSSEILMNKTFDKDINPVPEQNNNDITRCNANRDIITQQNLNTNAPDVVNNNITTTAATNINHITSVKILDVSDSTQQKLVANCFTVSGFKKPNNDKLKSVYTAVGVTYVSDPDYLSKRYQVGRKLGDGNFAIVKLGKRRDTNDQYALKIIEKSKLTGKEAMLLNEIHILHHCRHPNIVRLYEEFETASEIWLVMEFIKDGDLFDGITQATKFTEPIAAGIVSDLASALFYLHCRSIVHRDLKPENILLLRQKNGQIRVKLADFGLALVVKKSMYTVCGTPTYIAPEILEESGYGLEVDMWALGIITYIMLCGFAPFRSTDRRQSKLFESIKRGHFVFLSPYWDNISTYAKDLITSLLVITPKSRLTARETLAHPWVFGSGLPNLSEEFEKRRLDYRNELEKKHNEFKQSMNEKNPIDLFNKNNTNKDHINQNVKLNDIKKLELPKITKIKELHN</sequence>
<keyword evidence="7 10" id="KW-0067">ATP-binding</keyword>
<protein>
    <recommendedName>
        <fullName evidence="2">non-specific serine/threonine protein kinase</fullName>
        <ecNumber evidence="2">2.7.11.1</ecNumber>
    </recommendedName>
</protein>
<evidence type="ECO:0000256" key="1">
    <source>
        <dbReference type="ARBA" id="ARBA00005354"/>
    </source>
</evidence>
<reference evidence="14" key="4">
    <citation type="journal article" date="2022" name="PLoS Pathog.">
        <title>Chromosome-level genome of Schistosoma haematobium underpins genome-wide explorations of molecular variation.</title>
        <authorList>
            <person name="Stroehlein A.J."/>
            <person name="Korhonen P.K."/>
            <person name="Lee V.V."/>
            <person name="Ralph S.A."/>
            <person name="Mentink-Kane M."/>
            <person name="You H."/>
            <person name="McManus D.P."/>
            <person name="Tchuente L.T."/>
            <person name="Stothard J.R."/>
            <person name="Kaur P."/>
            <person name="Dudchenko O."/>
            <person name="Aiden E.L."/>
            <person name="Yang B."/>
            <person name="Yang H."/>
            <person name="Emery A.M."/>
            <person name="Webster B.L."/>
            <person name="Brindley P.J."/>
            <person name="Rollinson D."/>
            <person name="Chang B.C.H."/>
            <person name="Gasser R.B."/>
            <person name="Young N.D."/>
        </authorList>
    </citation>
    <scope>NUCLEOTIDE SEQUENCE</scope>
</reference>
<dbReference type="InterPro" id="IPR003533">
    <property type="entry name" value="Doublecortin_dom"/>
</dbReference>
<dbReference type="SMART" id="SM00537">
    <property type="entry name" value="DCX"/>
    <property type="match status" value="2"/>
</dbReference>
<dbReference type="PROSITE" id="PS50011">
    <property type="entry name" value="PROTEIN_KINASE_DOM"/>
    <property type="match status" value="1"/>
</dbReference>
<accession>A0A922LWA9</accession>
<proteinExistence type="inferred from homology"/>
<dbReference type="FunFam" id="1.10.510.10:FF:000571">
    <property type="entry name" value="Maternal embryonic leucine zipper kinase"/>
    <property type="match status" value="1"/>
</dbReference>
<evidence type="ECO:0000256" key="10">
    <source>
        <dbReference type="PROSITE-ProRule" id="PRU10141"/>
    </source>
</evidence>
<reference evidence="14" key="3">
    <citation type="submission" date="2021-06" db="EMBL/GenBank/DDBJ databases">
        <title>Chromosome-level genome assembly for S. haematobium.</title>
        <authorList>
            <person name="Stroehlein A.J."/>
        </authorList>
    </citation>
    <scope>NUCLEOTIDE SEQUENCE</scope>
</reference>
<dbReference type="InterPro" id="IPR000719">
    <property type="entry name" value="Prot_kinase_dom"/>
</dbReference>
<reference evidence="14" key="2">
    <citation type="journal article" date="2019" name="Gigascience">
        <title>High-quality Schistosoma haematobium genome achieved by single-molecule and long-range sequencing.</title>
        <authorList>
            <person name="Stroehlein A.J."/>
            <person name="Korhonen P.K."/>
            <person name="Chong T.M."/>
            <person name="Lim Y.L."/>
            <person name="Chan K.G."/>
            <person name="Webster B."/>
            <person name="Rollinson D."/>
            <person name="Brindley P.J."/>
            <person name="Gasser R.B."/>
            <person name="Young N.D."/>
        </authorList>
    </citation>
    <scope>NUCLEOTIDE SEQUENCE</scope>
</reference>
<evidence type="ECO:0000256" key="2">
    <source>
        <dbReference type="ARBA" id="ARBA00012513"/>
    </source>
</evidence>
<dbReference type="EC" id="2.7.11.1" evidence="2"/>
<dbReference type="CTD" id="24592164"/>
<dbReference type="GO" id="GO:0035556">
    <property type="term" value="P:intracellular signal transduction"/>
    <property type="evidence" value="ECO:0007669"/>
    <property type="project" value="InterPro"/>
</dbReference>
<dbReference type="PROSITE" id="PS00107">
    <property type="entry name" value="PROTEIN_KINASE_ATP"/>
    <property type="match status" value="1"/>
</dbReference>
<keyword evidence="3" id="KW-0723">Serine/threonine-protein kinase</keyword>
<evidence type="ECO:0000256" key="11">
    <source>
        <dbReference type="SAM" id="MobiDB-lite"/>
    </source>
</evidence>
<keyword evidence="6 14" id="KW-0418">Kinase</keyword>
<dbReference type="SUPFAM" id="SSF89837">
    <property type="entry name" value="Doublecortin (DC)"/>
    <property type="match status" value="2"/>
</dbReference>
<dbReference type="Gene3D" id="1.10.510.10">
    <property type="entry name" value="Transferase(Phosphotransferase) domain 1"/>
    <property type="match status" value="1"/>
</dbReference>
<evidence type="ECO:0000259" key="12">
    <source>
        <dbReference type="PROSITE" id="PS50011"/>
    </source>
</evidence>
<dbReference type="InterPro" id="IPR017441">
    <property type="entry name" value="Protein_kinase_ATP_BS"/>
</dbReference>
<evidence type="ECO:0000256" key="6">
    <source>
        <dbReference type="ARBA" id="ARBA00022777"/>
    </source>
</evidence>
<evidence type="ECO:0000313" key="14">
    <source>
        <dbReference type="EMBL" id="KAH9595206.1"/>
    </source>
</evidence>
<evidence type="ECO:0000256" key="8">
    <source>
        <dbReference type="ARBA" id="ARBA00047899"/>
    </source>
</evidence>